<dbReference type="HOGENOM" id="CLU_000998_3_1_5"/>
<dbReference type="Gene3D" id="3.60.21.70">
    <property type="entry name" value="PhoD-like phosphatase"/>
    <property type="match status" value="1"/>
</dbReference>
<dbReference type="STRING" id="1123237.Salmuc_04665"/>
<reference evidence="3" key="1">
    <citation type="journal article" date="2014" name="Stand. Genomic Sci.">
        <title>Genome sequence of the exopolysaccharide-producing Salipiger mucosus type strain (DSM 16094(T)), a moderately halophilic member of the Roseobacter clade.</title>
        <authorList>
            <person name="Riedel T."/>
            <person name="Spring S."/>
            <person name="Fiebig A."/>
            <person name="Petersen J."/>
            <person name="Kyrpides N.C."/>
            <person name="Goker M."/>
            <person name="Klenk H.P."/>
        </authorList>
    </citation>
    <scope>NUCLEOTIDE SEQUENCE [LARGE SCALE GENOMIC DNA]</scope>
    <source>
        <strain evidence="3">DSM 16094</strain>
    </source>
</reference>
<dbReference type="PANTHER" id="PTHR46689:SF1">
    <property type="entry name" value="PHOD-LIKE PHOSPHATASE DOMAIN-CONTAINING PROTEIN"/>
    <property type="match status" value="1"/>
</dbReference>
<dbReference type="AlphaFoldDB" id="S9RS27"/>
<comment type="caution">
    <text evidence="2">The sequence shown here is derived from an EMBL/GenBank/DDBJ whole genome shotgun (WGS) entry which is preliminary data.</text>
</comment>
<dbReference type="InterPro" id="IPR018946">
    <property type="entry name" value="PhoD-like_MPP"/>
</dbReference>
<evidence type="ECO:0000313" key="3">
    <source>
        <dbReference type="Proteomes" id="UP000015347"/>
    </source>
</evidence>
<dbReference type="GO" id="GO:0016020">
    <property type="term" value="C:membrane"/>
    <property type="evidence" value="ECO:0007669"/>
    <property type="project" value="TreeGrafter"/>
</dbReference>
<organism evidence="2 3">
    <name type="scientific">Salipiger mucosus DSM 16094</name>
    <dbReference type="NCBI Taxonomy" id="1123237"/>
    <lineage>
        <taxon>Bacteria</taxon>
        <taxon>Pseudomonadati</taxon>
        <taxon>Pseudomonadota</taxon>
        <taxon>Alphaproteobacteria</taxon>
        <taxon>Rhodobacterales</taxon>
        <taxon>Roseobacteraceae</taxon>
        <taxon>Salipiger</taxon>
    </lineage>
</organism>
<sequence length="477" mass="52993">MDANSQNITGPVLFLDNLTDTTVEIAALFIAPVGVPVPNVTAEGVSVPVEPLSEFRTATVWRARFRLPVGSQSGYDWNGKHYPVCCDFSDAIRIGYVSCNGEEIGDLDREGSERNAMWSRLKSDHQHQAFALLLHGGDQVYADEVTHGHTLSRDWPDDVPPDPSQADLASLRDHLREGFYERYASLYASPEFAWIAARVPSLMQWDDHDICDGWGSLPASKTHSGVGQTLFSVARESFLIFQQATTDDDLPGRFVDPDGLHLGWTVRTAALRIIAPDLRSERSRRAIMGPGGWTMLEEEAKDPMPGQTFLMSSVPLLGPRLSILEALMVAVPRMQKYEDDLRDQWQSRAHRAEWRRMLQLVRTMAIRDGHDLTVISGEIHLATRGTMDLGDGLHMHQLVASGIAHRAPPKAWANILGALAWLGDAPLEGHPIQIHCLPGQSSRYVAERNYLRLERGADSWSAIWELEDSGTTDPLAL</sequence>
<name>S9RS27_9RHOB</name>
<accession>S9RS27</accession>
<dbReference type="OrthoDB" id="327733at2"/>
<dbReference type="EMBL" id="APVH01000043">
    <property type="protein sequence ID" value="EPX76779.1"/>
    <property type="molecule type" value="Genomic_DNA"/>
</dbReference>
<proteinExistence type="predicted"/>
<keyword evidence="3" id="KW-1185">Reference proteome</keyword>
<dbReference type="CDD" id="cd07389">
    <property type="entry name" value="MPP_PhoD"/>
    <property type="match status" value="1"/>
</dbReference>
<gene>
    <name evidence="2" type="ORF">Salmuc_04665</name>
</gene>
<dbReference type="Pfam" id="PF19050">
    <property type="entry name" value="PhoD_2"/>
    <property type="match status" value="1"/>
</dbReference>
<evidence type="ECO:0000259" key="1">
    <source>
        <dbReference type="Pfam" id="PF19050"/>
    </source>
</evidence>
<feature type="domain" description="PhoD-like phosphatase" evidence="1">
    <location>
        <begin position="115"/>
        <end position="333"/>
    </location>
</feature>
<dbReference type="InterPro" id="IPR038607">
    <property type="entry name" value="PhoD-like_sf"/>
</dbReference>
<dbReference type="InterPro" id="IPR043904">
    <property type="entry name" value="PhoD_2-like"/>
</dbReference>
<dbReference type="PANTHER" id="PTHR46689">
    <property type="entry name" value="MEMBRANE PROTEIN, PUTATIVE-RELATED"/>
    <property type="match status" value="1"/>
</dbReference>
<dbReference type="Proteomes" id="UP000015347">
    <property type="component" value="Unassembled WGS sequence"/>
</dbReference>
<dbReference type="eggNOG" id="COG3540">
    <property type="taxonomic scope" value="Bacteria"/>
</dbReference>
<protein>
    <recommendedName>
        <fullName evidence="1">PhoD-like phosphatase domain-containing protein</fullName>
    </recommendedName>
</protein>
<dbReference type="RefSeq" id="WP_020041787.1">
    <property type="nucleotide sequence ID" value="NZ_KE557281.1"/>
</dbReference>
<evidence type="ECO:0000313" key="2">
    <source>
        <dbReference type="EMBL" id="EPX76779.1"/>
    </source>
</evidence>